<dbReference type="PANTHER" id="PTHR46177">
    <property type="entry name" value="INTEGRASE CATALYTIC DOMAIN-CONTAINING PROTEIN"/>
    <property type="match status" value="1"/>
</dbReference>
<organism evidence="2 3">
    <name type="scientific">Mycena belliarum</name>
    <dbReference type="NCBI Taxonomy" id="1033014"/>
    <lineage>
        <taxon>Eukaryota</taxon>
        <taxon>Fungi</taxon>
        <taxon>Dikarya</taxon>
        <taxon>Basidiomycota</taxon>
        <taxon>Agaricomycotina</taxon>
        <taxon>Agaricomycetes</taxon>
        <taxon>Agaricomycetidae</taxon>
        <taxon>Agaricales</taxon>
        <taxon>Marasmiineae</taxon>
        <taxon>Mycenaceae</taxon>
        <taxon>Mycena</taxon>
    </lineage>
</organism>
<sequence length="461" mass="53387">PEEDLVPLVKYYWRLGFNDPEIASQCLDHFNRVEFSLRLVQKRTHTLGLLGSRQQGATAEAILPFYHEIRTRFPTMGARAMVATLRQQYNFKVSERFLGRFLKDIEPEEVHRRLGKHFKRKRFWAAGVMDIIAFDQHDKWGRFGLWFHLGMDPFPGRIMWLKVWWTNRNPKLVTSYYIKATRAAGGISLITQSDLGSENYGIANCHTQTRHRLDPSLEGTLQHRWLGETHNIKPESTWSQMRRQFTPGFENILDSGVARGLYNVNRPLEKLVFRWLAIPWLQAELDSWVERYNSTPRRRDKNKILPHGIPDMINAKPELFGTKDYKVLVPPALFDEMEQKWAPPDDPVFLLTPPVFAAKIQQLYRNLGQPTVTSYNFWDIYVALLDHIVLVEEELTLDIQNLDDAFEAPIDLIPCKELRHGENAVAGYGNQGGSSTGSLTYDDDEEDLRLYADLTDPESDS</sequence>
<evidence type="ECO:0000313" key="2">
    <source>
        <dbReference type="EMBL" id="KAJ7075212.1"/>
    </source>
</evidence>
<feature type="domain" description="Integrase core" evidence="1">
    <location>
        <begin position="134"/>
        <end position="303"/>
    </location>
</feature>
<dbReference type="EMBL" id="JARJCN010000101">
    <property type="protein sequence ID" value="KAJ7075212.1"/>
    <property type="molecule type" value="Genomic_DNA"/>
</dbReference>
<dbReference type="AlphaFoldDB" id="A0AAD6XM97"/>
<evidence type="ECO:0000259" key="1">
    <source>
        <dbReference type="Pfam" id="PF24764"/>
    </source>
</evidence>
<dbReference type="Pfam" id="PF24764">
    <property type="entry name" value="rva_4"/>
    <property type="match status" value="1"/>
</dbReference>
<feature type="non-terminal residue" evidence="2">
    <location>
        <position position="1"/>
    </location>
</feature>
<evidence type="ECO:0000313" key="3">
    <source>
        <dbReference type="Proteomes" id="UP001222325"/>
    </source>
</evidence>
<gene>
    <name evidence="2" type="ORF">B0H15DRAFT_792147</name>
</gene>
<protein>
    <recommendedName>
        <fullName evidence="1">Integrase core domain-containing protein</fullName>
    </recommendedName>
</protein>
<proteinExistence type="predicted"/>
<dbReference type="InterPro" id="IPR058913">
    <property type="entry name" value="Integrase_dom_put"/>
</dbReference>
<name>A0AAD6XM97_9AGAR</name>
<dbReference type="Proteomes" id="UP001222325">
    <property type="component" value="Unassembled WGS sequence"/>
</dbReference>
<accession>A0AAD6XM97</accession>
<dbReference type="PANTHER" id="PTHR46177:SF1">
    <property type="entry name" value="INTEGRASE CATALYTIC DOMAIN-CONTAINING PROTEIN"/>
    <property type="match status" value="1"/>
</dbReference>
<keyword evidence="3" id="KW-1185">Reference proteome</keyword>
<reference evidence="2" key="1">
    <citation type="submission" date="2023-03" db="EMBL/GenBank/DDBJ databases">
        <title>Massive genome expansion in bonnet fungi (Mycena s.s.) driven by repeated elements and novel gene families across ecological guilds.</title>
        <authorList>
            <consortium name="Lawrence Berkeley National Laboratory"/>
            <person name="Harder C.B."/>
            <person name="Miyauchi S."/>
            <person name="Viragh M."/>
            <person name="Kuo A."/>
            <person name="Thoen E."/>
            <person name="Andreopoulos B."/>
            <person name="Lu D."/>
            <person name="Skrede I."/>
            <person name="Drula E."/>
            <person name="Henrissat B."/>
            <person name="Morin E."/>
            <person name="Kohler A."/>
            <person name="Barry K."/>
            <person name="LaButti K."/>
            <person name="Morin E."/>
            <person name="Salamov A."/>
            <person name="Lipzen A."/>
            <person name="Mereny Z."/>
            <person name="Hegedus B."/>
            <person name="Baldrian P."/>
            <person name="Stursova M."/>
            <person name="Weitz H."/>
            <person name="Taylor A."/>
            <person name="Grigoriev I.V."/>
            <person name="Nagy L.G."/>
            <person name="Martin F."/>
            <person name="Kauserud H."/>
        </authorList>
    </citation>
    <scope>NUCLEOTIDE SEQUENCE</scope>
    <source>
        <strain evidence="2">CBHHK173m</strain>
    </source>
</reference>
<comment type="caution">
    <text evidence="2">The sequence shown here is derived from an EMBL/GenBank/DDBJ whole genome shotgun (WGS) entry which is preliminary data.</text>
</comment>